<keyword evidence="2 7" id="KW-0436">Ligase</keyword>
<dbReference type="InterPro" id="IPR020059">
    <property type="entry name" value="Glu/Gln-tRNA-synth_Ib_codon-bd"/>
</dbReference>
<keyword evidence="6 7" id="KW-0030">Aminoacyl-tRNA synthetase</keyword>
<dbReference type="SUPFAM" id="SSF52374">
    <property type="entry name" value="Nucleotidylyl transferase"/>
    <property type="match status" value="1"/>
</dbReference>
<keyword evidence="3 7" id="KW-0547">Nucleotide-binding</keyword>
<dbReference type="Pfam" id="PF03950">
    <property type="entry name" value="tRNA-synt_1c_C"/>
    <property type="match status" value="1"/>
</dbReference>
<dbReference type="PANTHER" id="PTHR43097">
    <property type="entry name" value="GLUTAMINE-TRNA LIGASE"/>
    <property type="match status" value="1"/>
</dbReference>
<proteinExistence type="inferred from homology"/>
<evidence type="ECO:0000256" key="3">
    <source>
        <dbReference type="ARBA" id="ARBA00022741"/>
    </source>
</evidence>
<evidence type="ECO:0000259" key="9">
    <source>
        <dbReference type="Pfam" id="PF03950"/>
    </source>
</evidence>
<dbReference type="InterPro" id="IPR020058">
    <property type="entry name" value="Glu/Gln-tRNA-synth_Ib_cat-dom"/>
</dbReference>
<name>Q704D8_THETE</name>
<keyword evidence="1" id="KW-0963">Cytoplasm</keyword>
<protein>
    <submittedName>
        <fullName evidence="11">Glutamyl-and glutaminyl-tRNA synthetase</fullName>
    </submittedName>
</protein>
<evidence type="ECO:0000313" key="11">
    <source>
        <dbReference type="EMBL" id="CAF18456.1"/>
    </source>
</evidence>
<accession>Q704D8</accession>
<dbReference type="SUPFAM" id="SSF50715">
    <property type="entry name" value="Ribosomal protein L25-like"/>
    <property type="match status" value="1"/>
</dbReference>
<sequence>MDTCKTEEWRKLRNAGKACPHRGQSVEENLELWDKMLRGDFREGESVLRVKTDLTHPDPSVRDWVAFRIIDVERNPHPLVGAKYHVWPTYNFAVSIDDHLMGVTHVLRAQEHSVNTVKQSFVFKHFGWTQPVTIHFGRLKVEGGSLSKSKLKALKLRYDDITMPTLAGLRSRGIQPEAIWELILSVGIKPSDATVSLANLFSINRKILDPKADRYMFVPEPVKLVINLPKRIVAKIPVHPSFPERGHREYELGPGEVSLYISRKDAELGSFRLMELANVVVRRKEGDVYYGEVVGYTIDEAREAKMPIIQWTPDNSREAVVIRPVAAGKKAVERGLIEPGAETLREGDIVQFLRYGFVKLASRDTMEFIYIHE</sequence>
<dbReference type="Pfam" id="PF00749">
    <property type="entry name" value="tRNA-synt_1c"/>
    <property type="match status" value="1"/>
</dbReference>
<evidence type="ECO:0000259" key="8">
    <source>
        <dbReference type="Pfam" id="PF00749"/>
    </source>
</evidence>
<dbReference type="Gene3D" id="3.40.50.620">
    <property type="entry name" value="HUPs"/>
    <property type="match status" value="1"/>
</dbReference>
<dbReference type="GO" id="GO:0004812">
    <property type="term" value="F:aminoacyl-tRNA ligase activity"/>
    <property type="evidence" value="ECO:0007669"/>
    <property type="project" value="UniProtKB-KW"/>
</dbReference>
<dbReference type="Pfam" id="PF20974">
    <property type="entry name" value="tRNA-synt_1c_C2"/>
    <property type="match status" value="1"/>
</dbReference>
<evidence type="ECO:0000256" key="7">
    <source>
        <dbReference type="RuleBase" id="RU363037"/>
    </source>
</evidence>
<dbReference type="InterPro" id="IPR050132">
    <property type="entry name" value="Gln/Glu-tRNA_Ligase"/>
</dbReference>
<dbReference type="GO" id="GO:0005524">
    <property type="term" value="F:ATP binding"/>
    <property type="evidence" value="ECO:0007669"/>
    <property type="project" value="UniProtKB-KW"/>
</dbReference>
<dbReference type="InterPro" id="IPR049437">
    <property type="entry name" value="tRNA-synt_1c_C2"/>
</dbReference>
<dbReference type="Gene3D" id="2.40.240.10">
    <property type="entry name" value="Ribosomal Protein L25, Chain P"/>
    <property type="match status" value="1"/>
</dbReference>
<feature type="domain" description="Glutamyl/glutaminyl-tRNA synthetase class Ib anti-codon binding" evidence="9">
    <location>
        <begin position="212"/>
        <end position="290"/>
    </location>
</feature>
<organism evidence="11">
    <name type="scientific">Thermoproteus tenax</name>
    <dbReference type="NCBI Taxonomy" id="2271"/>
    <lineage>
        <taxon>Archaea</taxon>
        <taxon>Thermoproteota</taxon>
        <taxon>Thermoprotei</taxon>
        <taxon>Thermoproteales</taxon>
        <taxon>Thermoproteaceae</taxon>
        <taxon>Thermoproteus</taxon>
    </lineage>
</organism>
<feature type="domain" description="Glutamyl/glutaminyl-tRNA synthetase class Ib catalytic" evidence="8">
    <location>
        <begin position="2"/>
        <end position="208"/>
    </location>
</feature>
<dbReference type="AlphaFoldDB" id="Q704D8"/>
<evidence type="ECO:0000256" key="1">
    <source>
        <dbReference type="ARBA" id="ARBA00022490"/>
    </source>
</evidence>
<dbReference type="GO" id="GO:0043604">
    <property type="term" value="P:amide biosynthetic process"/>
    <property type="evidence" value="ECO:0007669"/>
    <property type="project" value="TreeGrafter"/>
</dbReference>
<evidence type="ECO:0000256" key="6">
    <source>
        <dbReference type="ARBA" id="ARBA00023146"/>
    </source>
</evidence>
<dbReference type="EMBL" id="AJ621275">
    <property type="protein sequence ID" value="CAF18456.1"/>
    <property type="molecule type" value="Genomic_DNA"/>
</dbReference>
<dbReference type="InterPro" id="IPR020056">
    <property type="entry name" value="Rbsml_bL25/Gln-tRNA_synth_N"/>
</dbReference>
<keyword evidence="5 7" id="KW-0648">Protein biosynthesis</keyword>
<feature type="domain" description="tRNA synthetases class I (E and Q) anti-codon binding" evidence="10">
    <location>
        <begin position="320"/>
        <end position="359"/>
    </location>
</feature>
<gene>
    <name evidence="11" type="primary">gltX</name>
</gene>
<evidence type="ECO:0000256" key="5">
    <source>
        <dbReference type="ARBA" id="ARBA00022917"/>
    </source>
</evidence>
<evidence type="ECO:0000256" key="2">
    <source>
        <dbReference type="ARBA" id="ARBA00022598"/>
    </source>
</evidence>
<reference evidence="11" key="1">
    <citation type="journal article" date="2004" name="J. Bacteriol.">
        <title>Reconstruction of the central carbohydrate metabolism of Thermoproteus tenax using genomic and biochemical data.</title>
        <authorList>
            <person name="Siebers B."/>
            <person name="Tjaden B."/>
            <person name="Michalke K."/>
            <person name="Doerr C."/>
            <person name="Ahmed H."/>
            <person name="Zaparty M."/>
            <person name="Gordon P."/>
            <person name="Sensen C.W."/>
            <person name="Zibat A."/>
            <person name="Klenk H.P."/>
            <person name="Schuster S.C."/>
            <person name="Hensel R."/>
        </authorList>
    </citation>
    <scope>NUCLEOTIDE SEQUENCE</scope>
</reference>
<comment type="similarity">
    <text evidence="7">Belongs to the class-I aminoacyl-tRNA synthetase family.</text>
</comment>
<keyword evidence="4 7" id="KW-0067">ATP-binding</keyword>
<evidence type="ECO:0000259" key="10">
    <source>
        <dbReference type="Pfam" id="PF20974"/>
    </source>
</evidence>
<dbReference type="Gene3D" id="2.40.240.100">
    <property type="match status" value="1"/>
</dbReference>
<dbReference type="PANTHER" id="PTHR43097:SF5">
    <property type="entry name" value="GLUTAMATE--TRNA LIGASE"/>
    <property type="match status" value="1"/>
</dbReference>
<dbReference type="GO" id="GO:0005829">
    <property type="term" value="C:cytosol"/>
    <property type="evidence" value="ECO:0007669"/>
    <property type="project" value="TreeGrafter"/>
</dbReference>
<dbReference type="GO" id="GO:0006418">
    <property type="term" value="P:tRNA aminoacylation for protein translation"/>
    <property type="evidence" value="ECO:0007669"/>
    <property type="project" value="InterPro"/>
</dbReference>
<dbReference type="InterPro" id="IPR014729">
    <property type="entry name" value="Rossmann-like_a/b/a_fold"/>
</dbReference>
<evidence type="ECO:0000256" key="4">
    <source>
        <dbReference type="ARBA" id="ARBA00022840"/>
    </source>
</evidence>
<dbReference type="InterPro" id="IPR011035">
    <property type="entry name" value="Ribosomal_bL25/Gln-tRNA_synth"/>
</dbReference>